<dbReference type="PANTHER" id="PTHR35333">
    <property type="entry name" value="BETA-LACTAMASE"/>
    <property type="match status" value="1"/>
</dbReference>
<dbReference type="SUPFAM" id="SSF56601">
    <property type="entry name" value="beta-lactamase/transpeptidase-like"/>
    <property type="match status" value="1"/>
</dbReference>
<reference evidence="2" key="1">
    <citation type="submission" date="2015-12" db="EMBL/GenBank/DDBJ databases">
        <title>Biochemical characterization of beta-lactamases from Mycobacterium abscessus species and genetic environment of the blaMab gene.</title>
        <authorList>
            <person name="Ramirez A."/>
            <person name="Ruggiero M."/>
            <person name="Aranaga C."/>
            <person name="Cataldi A."/>
            <person name="Gutkind G."/>
            <person name="de Waard J.H."/>
            <person name="Araque M."/>
            <person name="Power P."/>
        </authorList>
    </citation>
    <scope>NUCLEOTIDE SEQUENCE</scope>
    <source>
        <strain evidence="2">LTF756</strain>
    </source>
</reference>
<evidence type="ECO:0000313" key="2">
    <source>
        <dbReference type="EMBL" id="ALP44183.1"/>
    </source>
</evidence>
<dbReference type="PANTHER" id="PTHR35333:SF3">
    <property type="entry name" value="BETA-LACTAMASE-TYPE TRANSPEPTIDASE FOLD CONTAINING PROTEIN"/>
    <property type="match status" value="1"/>
</dbReference>
<evidence type="ECO:0000259" key="1">
    <source>
        <dbReference type="Pfam" id="PF13354"/>
    </source>
</evidence>
<sequence length="289" mass="30998">MISRRALLVGGVSAVGVVAAGCSRNGNRRPAPDELASLEKDFGGRIGVYALDTGSGDTVGHRADERFLMCSTVKTFIVSAILRRRLSEPGLLDQRIQYTQSDVLEWAPITSQHVSTGMTVSELCDATLRYSDNTGANLLIAQLGGPKETEKFVRSLGDNVTRMDRTEVQLNIPDGDLDTSTPQQLVANLRRLVLDEGLDSRGRDLLTDWLKRNTTGDQSIRAAVPAGWTVADKTGGGFKGETNDIAVIWPPGRAPIVMAVLTVPEDPTSTKGKPTIAAATRIVLRAFGA</sequence>
<dbReference type="InterPro" id="IPR000871">
    <property type="entry name" value="Beta-lactam_class-A"/>
</dbReference>
<dbReference type="NCBIfam" id="NF033103">
    <property type="entry name" value="bla_class_A"/>
    <property type="match status" value="1"/>
</dbReference>
<name>A0A0S2SQE7_9MYCO</name>
<dbReference type="Gene3D" id="3.40.710.10">
    <property type="entry name" value="DD-peptidase/beta-lactamase superfamily"/>
    <property type="match status" value="1"/>
</dbReference>
<dbReference type="GO" id="GO:0030655">
    <property type="term" value="P:beta-lactam antibiotic catabolic process"/>
    <property type="evidence" value="ECO:0007669"/>
    <property type="project" value="InterPro"/>
</dbReference>
<dbReference type="Pfam" id="PF13354">
    <property type="entry name" value="Beta-lactamase2"/>
    <property type="match status" value="1"/>
</dbReference>
<dbReference type="InterPro" id="IPR045155">
    <property type="entry name" value="Beta-lactam_cat"/>
</dbReference>
<feature type="domain" description="Beta-lactamase class A catalytic" evidence="1">
    <location>
        <begin position="47"/>
        <end position="262"/>
    </location>
</feature>
<organism evidence="2">
    <name type="scientific">Mycobacteroides abscessus subsp. bolletii</name>
    <dbReference type="NCBI Taxonomy" id="319705"/>
    <lineage>
        <taxon>Bacteria</taxon>
        <taxon>Bacillati</taxon>
        <taxon>Actinomycetota</taxon>
        <taxon>Actinomycetes</taxon>
        <taxon>Mycobacteriales</taxon>
        <taxon>Mycobacteriaceae</taxon>
        <taxon>Mycobacteroides</taxon>
        <taxon>Mycobacteroides abscessus</taxon>
    </lineage>
</organism>
<dbReference type="NCBIfam" id="NF041113">
    <property type="entry name" value="blaMAB"/>
    <property type="match status" value="1"/>
</dbReference>
<dbReference type="GO" id="GO:0008800">
    <property type="term" value="F:beta-lactamase activity"/>
    <property type="evidence" value="ECO:0007669"/>
    <property type="project" value="InterPro"/>
</dbReference>
<dbReference type="PROSITE" id="PS51257">
    <property type="entry name" value="PROKAR_LIPOPROTEIN"/>
    <property type="match status" value="1"/>
</dbReference>
<dbReference type="PRINTS" id="PR00118">
    <property type="entry name" value="BLACTAMASEA"/>
</dbReference>
<gene>
    <name evidence="2" type="ORF">MAB_2875</name>
</gene>
<proteinExistence type="predicted"/>
<dbReference type="GO" id="GO:0046677">
    <property type="term" value="P:response to antibiotic"/>
    <property type="evidence" value="ECO:0007669"/>
    <property type="project" value="InterPro"/>
</dbReference>
<accession>A0A0S2SQE7</accession>
<protein>
    <submittedName>
        <fullName evidence="2">BlaMmas</fullName>
    </submittedName>
</protein>
<dbReference type="EMBL" id="KT159982">
    <property type="protein sequence ID" value="ALP44183.1"/>
    <property type="molecule type" value="Genomic_DNA"/>
</dbReference>
<dbReference type="RefSeq" id="WP_005068900.1">
    <property type="nucleotide sequence ID" value="NZ_FSQL01000005.1"/>
</dbReference>
<dbReference type="AlphaFoldDB" id="A0A0S2SQE7"/>
<dbReference type="InterPro" id="IPR012338">
    <property type="entry name" value="Beta-lactam/transpept-like"/>
</dbReference>